<protein>
    <submittedName>
        <fullName evidence="2">Uncharacterized protein</fullName>
    </submittedName>
</protein>
<feature type="compositionally biased region" description="Polar residues" evidence="1">
    <location>
        <begin position="321"/>
        <end position="337"/>
    </location>
</feature>
<accession>A0A9W9PU05</accession>
<feature type="compositionally biased region" description="Basic residues" evidence="1">
    <location>
        <begin position="53"/>
        <end position="71"/>
    </location>
</feature>
<feature type="region of interest" description="Disordered" evidence="1">
    <location>
        <begin position="685"/>
        <end position="896"/>
    </location>
</feature>
<feature type="region of interest" description="Disordered" evidence="1">
    <location>
        <begin position="1"/>
        <end position="87"/>
    </location>
</feature>
<proteinExistence type="predicted"/>
<evidence type="ECO:0000313" key="3">
    <source>
        <dbReference type="Proteomes" id="UP001147746"/>
    </source>
</evidence>
<feature type="compositionally biased region" description="Polar residues" evidence="1">
    <location>
        <begin position="805"/>
        <end position="817"/>
    </location>
</feature>
<feature type="compositionally biased region" description="Polar residues" evidence="1">
    <location>
        <begin position="825"/>
        <end position="850"/>
    </location>
</feature>
<feature type="compositionally biased region" description="Basic and acidic residues" evidence="1">
    <location>
        <begin position="785"/>
        <end position="804"/>
    </location>
</feature>
<name>A0A9W9PU05_9EURO</name>
<feature type="compositionally biased region" description="Basic and acidic residues" evidence="1">
    <location>
        <begin position="640"/>
        <end position="653"/>
    </location>
</feature>
<organism evidence="2 3">
    <name type="scientific">Penicillium atrosanguineum</name>
    <dbReference type="NCBI Taxonomy" id="1132637"/>
    <lineage>
        <taxon>Eukaryota</taxon>
        <taxon>Fungi</taxon>
        <taxon>Dikarya</taxon>
        <taxon>Ascomycota</taxon>
        <taxon>Pezizomycotina</taxon>
        <taxon>Eurotiomycetes</taxon>
        <taxon>Eurotiomycetidae</taxon>
        <taxon>Eurotiales</taxon>
        <taxon>Aspergillaceae</taxon>
        <taxon>Penicillium</taxon>
    </lineage>
</organism>
<feature type="compositionally biased region" description="Polar residues" evidence="1">
    <location>
        <begin position="391"/>
        <end position="405"/>
    </location>
</feature>
<dbReference type="AlphaFoldDB" id="A0A9W9PU05"/>
<feature type="region of interest" description="Disordered" evidence="1">
    <location>
        <begin position="187"/>
        <end position="206"/>
    </location>
</feature>
<feature type="compositionally biased region" description="Polar residues" evidence="1">
    <location>
        <begin position="623"/>
        <end position="639"/>
    </location>
</feature>
<dbReference type="EMBL" id="JAPZBO010000008">
    <property type="protein sequence ID" value="KAJ5308080.1"/>
    <property type="molecule type" value="Genomic_DNA"/>
</dbReference>
<reference evidence="2" key="2">
    <citation type="journal article" date="2023" name="IMA Fungus">
        <title>Comparative genomic study of the Penicillium genus elucidates a diverse pangenome and 15 lateral gene transfer events.</title>
        <authorList>
            <person name="Petersen C."/>
            <person name="Sorensen T."/>
            <person name="Nielsen M.R."/>
            <person name="Sondergaard T.E."/>
            <person name="Sorensen J.L."/>
            <person name="Fitzpatrick D.A."/>
            <person name="Frisvad J.C."/>
            <person name="Nielsen K.L."/>
        </authorList>
    </citation>
    <scope>NUCLEOTIDE SEQUENCE</scope>
    <source>
        <strain evidence="2">IBT 21472</strain>
    </source>
</reference>
<feature type="compositionally biased region" description="Polar residues" evidence="1">
    <location>
        <begin position="746"/>
        <end position="767"/>
    </location>
</feature>
<feature type="region of interest" description="Disordered" evidence="1">
    <location>
        <begin position="318"/>
        <end position="420"/>
    </location>
</feature>
<evidence type="ECO:0000313" key="2">
    <source>
        <dbReference type="EMBL" id="KAJ5308080.1"/>
    </source>
</evidence>
<comment type="caution">
    <text evidence="2">The sequence shown here is derived from an EMBL/GenBank/DDBJ whole genome shotgun (WGS) entry which is preliminary data.</text>
</comment>
<dbReference type="Proteomes" id="UP001147746">
    <property type="component" value="Unassembled WGS sequence"/>
</dbReference>
<keyword evidence="3" id="KW-1185">Reference proteome</keyword>
<feature type="compositionally biased region" description="Acidic residues" evidence="1">
    <location>
        <begin position="852"/>
        <end position="868"/>
    </location>
</feature>
<evidence type="ECO:0000256" key="1">
    <source>
        <dbReference type="SAM" id="MobiDB-lite"/>
    </source>
</evidence>
<sequence>MRTRSHPVSPGGLVSLDDVPAPPRRRNTRSVSAQPQDAAEPGSGAVEAIKPKPTPKTRKSRSKSTRGKKPTRNPTKSTEPEQKDSAGIAAEQVGQDNIEMVGSPQIIIDDEPPSPPSVQLMHELDLHVQALEKAPPAGTPIAYNGEAAMELDHPDDLIMQDVEDVSPLGSEQLVILYATIADQLVTEQSHEDHETQDEPTSLIPSIESPHHSVFASVETGDAEDGTGADTAAQRECISKLHTVNPICRKLQSTRVYDKLLRFREWASQRLYGNQCDDFLHLPSPINPVIYEFSDDQGNVLNQIVLITIRSGRNLARRIPRTSPTRASSNAHRASRGTQVLGPQKATPIRRSYSNISQTRRTEASGRINRTLYRLPDLLTQSDSDGEAPAQDRQQVVETQDNSSVIANPATPESARLRTPMTPMTAPPAANVGNSAASLNSSPSWSRWIFNNVSRRWTNIRGRLVTRPSAGTLPAYSKVLAAEADETVETDESIDQVVTPTKSTEANTVPVTAPKAHTEAFVPLPTRSTYRRRVSTFLPHDVDPDRPRRPRRISTTDRPVAASKSRQKPTPPAAELGYDLFPRAYDAELLKKWFARGTNPRLVQPSQTTEDTEASNEVAISAPTKVSPTSNETASASAEDQSLKRKREEPEKIPNPKGCSYGMSEEFFEFTDAEWEEEEKRVAALKANETTQPAAKKQRVDASQSRRRATTRPNTPKAPLSALSPARRPGFIPNRRGTYAAPDLSPIDSSDLFSGVESTPATQASSDEPANAPTNAQPTTAKHARNSIDYETLQKERELKAKQTREPNSSPSVPTSLNDVPESRGTAPTATQTLEHSSATTPERESSQISTDIDADIDADADVDVDADVDGPSPLTRARNKAEQFKPKTPSRLREAHPFASSITSAATATPSFLGATTGTPLNFGATLHAPSSLGALTSSPVFYSDPESNDTIEPLTPADDANWLREKCPTGEIAHLCWPEPASLVETLNIDPAIAEFVNKNSFPEAYAEAVAAWQTMWEEFQRGQLEI</sequence>
<feature type="compositionally biased region" description="Basic and acidic residues" evidence="1">
    <location>
        <begin position="879"/>
        <end position="896"/>
    </location>
</feature>
<feature type="compositionally biased region" description="Low complexity" evidence="1">
    <location>
        <begin position="768"/>
        <end position="780"/>
    </location>
</feature>
<feature type="region of interest" description="Disordered" evidence="1">
    <location>
        <begin position="531"/>
        <end position="575"/>
    </location>
</feature>
<feature type="region of interest" description="Disordered" evidence="1">
    <location>
        <begin position="600"/>
        <end position="662"/>
    </location>
</feature>
<gene>
    <name evidence="2" type="ORF">N7476_008736</name>
</gene>
<reference evidence="2" key="1">
    <citation type="submission" date="2022-12" db="EMBL/GenBank/DDBJ databases">
        <authorList>
            <person name="Petersen C."/>
        </authorList>
    </citation>
    <scope>NUCLEOTIDE SEQUENCE</scope>
    <source>
        <strain evidence="2">IBT 21472</strain>
    </source>
</reference>